<accession>M5RWG2</accession>
<name>M5RWG2_9BACT</name>
<dbReference type="PATRIC" id="fig|1263868.3.peg.6181"/>
<proteinExistence type="predicted"/>
<reference evidence="1 2" key="1">
    <citation type="journal article" date="2013" name="Mar. Genomics">
        <title>Expression of sulfatases in Rhodopirellula baltica and the diversity of sulfatases in the genus Rhodopirellula.</title>
        <authorList>
            <person name="Wegner C.E."/>
            <person name="Richter-Heitmann T."/>
            <person name="Klindworth A."/>
            <person name="Klockow C."/>
            <person name="Richter M."/>
            <person name="Achstetter T."/>
            <person name="Glockner F.O."/>
            <person name="Harder J."/>
        </authorList>
    </citation>
    <scope>NUCLEOTIDE SEQUENCE [LARGE SCALE GENOMIC DNA]</scope>
    <source>
        <strain evidence="1 2">SH398</strain>
    </source>
</reference>
<dbReference type="Proteomes" id="UP000011996">
    <property type="component" value="Unassembled WGS sequence"/>
</dbReference>
<evidence type="ECO:0000313" key="2">
    <source>
        <dbReference type="Proteomes" id="UP000011996"/>
    </source>
</evidence>
<dbReference type="EMBL" id="ANOF01000186">
    <property type="protein sequence ID" value="EMI23640.1"/>
    <property type="molecule type" value="Genomic_DNA"/>
</dbReference>
<evidence type="ECO:0000313" key="1">
    <source>
        <dbReference type="EMBL" id="EMI23640.1"/>
    </source>
</evidence>
<protein>
    <submittedName>
        <fullName evidence="1">Uncharacterized protein</fullName>
    </submittedName>
</protein>
<gene>
    <name evidence="1" type="ORF">RESH_05706</name>
</gene>
<comment type="caution">
    <text evidence="1">The sequence shown here is derived from an EMBL/GenBank/DDBJ whole genome shotgun (WGS) entry which is preliminary data.</text>
</comment>
<sequence length="70" mass="7852">MQAKKANQDERTLGKQSAQGLIISVGAKRNPEDQNCVHDAVSHENLFFDDMCFRLPVADASREFRDKTDG</sequence>
<organism evidence="1 2">
    <name type="scientific">Rhodopirellula europaea SH398</name>
    <dbReference type="NCBI Taxonomy" id="1263868"/>
    <lineage>
        <taxon>Bacteria</taxon>
        <taxon>Pseudomonadati</taxon>
        <taxon>Planctomycetota</taxon>
        <taxon>Planctomycetia</taxon>
        <taxon>Pirellulales</taxon>
        <taxon>Pirellulaceae</taxon>
        <taxon>Rhodopirellula</taxon>
    </lineage>
</organism>
<dbReference type="STRING" id="1263868.RESH_05706"/>
<dbReference type="AlphaFoldDB" id="M5RWG2"/>